<dbReference type="GO" id="GO:0000981">
    <property type="term" value="F:DNA-binding transcription factor activity, RNA polymerase II-specific"/>
    <property type="evidence" value="ECO:0007669"/>
    <property type="project" value="TreeGrafter"/>
</dbReference>
<evidence type="ECO:0000259" key="10">
    <source>
        <dbReference type="PROSITE" id="PS50039"/>
    </source>
</evidence>
<dbReference type="PANTHER" id="PTHR45767">
    <property type="entry name" value="FORKHEAD BOX PROTEIN O"/>
    <property type="match status" value="1"/>
</dbReference>
<dbReference type="Proteomes" id="UP000515140">
    <property type="component" value="Unplaced"/>
</dbReference>
<dbReference type="Gene3D" id="6.10.250.1690">
    <property type="match status" value="1"/>
</dbReference>
<comment type="subcellular location">
    <subcellularLocation>
        <location evidence="2">Cytoplasm</location>
    </subcellularLocation>
    <subcellularLocation>
        <location evidence="1 8">Nucleus</location>
    </subcellularLocation>
</comment>
<organism evidence="11 13">
    <name type="scientific">Phascolarctos cinereus</name>
    <name type="common">Koala</name>
    <dbReference type="NCBI Taxonomy" id="38626"/>
    <lineage>
        <taxon>Eukaryota</taxon>
        <taxon>Metazoa</taxon>
        <taxon>Chordata</taxon>
        <taxon>Craniata</taxon>
        <taxon>Vertebrata</taxon>
        <taxon>Euteleostomi</taxon>
        <taxon>Mammalia</taxon>
        <taxon>Metatheria</taxon>
        <taxon>Diprotodontia</taxon>
        <taxon>Phascolarctidae</taxon>
        <taxon>Phascolarctos</taxon>
    </lineage>
</organism>
<dbReference type="CDD" id="cd20063">
    <property type="entry name" value="FH_FOXO6"/>
    <property type="match status" value="1"/>
</dbReference>
<feature type="compositionally biased region" description="Pro residues" evidence="9">
    <location>
        <begin position="233"/>
        <end position="242"/>
    </location>
</feature>
<evidence type="ECO:0000256" key="7">
    <source>
        <dbReference type="ARBA" id="ARBA00023242"/>
    </source>
</evidence>
<accession>A0A6P5K290</accession>
<dbReference type="Gene3D" id="1.10.10.10">
    <property type="entry name" value="Winged helix-like DNA-binding domain superfamily/Winged helix DNA-binding domain"/>
    <property type="match status" value="1"/>
</dbReference>
<dbReference type="SMART" id="SM00339">
    <property type="entry name" value="FH"/>
    <property type="match status" value="1"/>
</dbReference>
<evidence type="ECO:0000256" key="2">
    <source>
        <dbReference type="ARBA" id="ARBA00004496"/>
    </source>
</evidence>
<dbReference type="RefSeq" id="XP_020839106.1">
    <property type="nucleotide sequence ID" value="XM_020983447.1"/>
</dbReference>
<dbReference type="GO" id="GO:0005737">
    <property type="term" value="C:cytoplasm"/>
    <property type="evidence" value="ECO:0007669"/>
    <property type="project" value="UniProtKB-SubCell"/>
</dbReference>
<evidence type="ECO:0000256" key="6">
    <source>
        <dbReference type="ARBA" id="ARBA00023163"/>
    </source>
</evidence>
<dbReference type="InterPro" id="IPR047410">
    <property type="entry name" value="FH_FOXO6"/>
</dbReference>
<protein>
    <submittedName>
        <fullName evidence="12 13">Forkhead box protein O6 isoform X2</fullName>
    </submittedName>
</protein>
<dbReference type="PROSITE" id="PS00658">
    <property type="entry name" value="FORK_HEAD_2"/>
    <property type="match status" value="1"/>
</dbReference>
<reference evidence="12 13" key="1">
    <citation type="submission" date="2025-04" db="UniProtKB">
        <authorList>
            <consortium name="RefSeq"/>
        </authorList>
    </citation>
    <scope>IDENTIFICATION</scope>
    <source>
        <tissue evidence="12 13">Spleen</tissue>
    </source>
</reference>
<evidence type="ECO:0000256" key="9">
    <source>
        <dbReference type="SAM" id="MobiDB-lite"/>
    </source>
</evidence>
<sequence>MAEKLQGAHQVDIDPDFEPQSRPRSCTWPLPQPDFAGGGDEEDGAAGPGSGGGGSESTENGGAGAGAGERKAMVVAGAPAPGTAALPMLGGDAGQLRKAKTSRRNAWGNLSYADLITKAIESAPDKRLTLSQIYDWMVRYVPYFKDKGDSNSSAGWKNSIRHNLSLHTRFIRVQNEGTGKSSWWMLNPEGGKTGKTPRRRAVSMDNASKFLRVKGKANKKKQIQAVGPEQGPHSPPGAPPPAAKWSSSPVSRGPGPGPASGDDFEAWADFRGRPPPPPPPGLGSRISPLLAGGGQPDELEDEEAAPSSPLMYPSPSSALSPALGARCSVELPRLTDLAGPLGLHERGLADSLLDDLRDSYGLSPPPPPPPGLRARAPPAHSYAFSAKCGGVAGGSSGLGGSYCGTIYSQPALGPLRRLPMQTIQENKQAAFAPFRPGPLQGLLASPAGPPPLPPARPHRSGSLLGGGPGELGLAAAAAVYPAHGHPLPSHSALAHPISLMTLPGDACGLGELAHPGHPAPYGSGGGPTGPTGLLEAALQGPYTAGTGGHVPLAGQDRFPADLDLDMFSGSLECDVESIILNDFMDSDEMDFNFDSALPPPPSGLAVAALPSGPPPPNQSWVPG</sequence>
<keyword evidence="5 8" id="KW-0238">DNA-binding</keyword>
<feature type="region of interest" description="Disordered" evidence="9">
    <location>
        <begin position="181"/>
        <end position="317"/>
    </location>
</feature>
<evidence type="ECO:0000256" key="1">
    <source>
        <dbReference type="ARBA" id="ARBA00004123"/>
    </source>
</evidence>
<dbReference type="InterPro" id="IPR036390">
    <property type="entry name" value="WH_DNA-bd_sf"/>
</dbReference>
<feature type="compositionally biased region" description="Gly residues" evidence="9">
    <location>
        <begin position="46"/>
        <end position="67"/>
    </location>
</feature>
<dbReference type="CTD" id="100132074"/>
<dbReference type="SUPFAM" id="SSF46785">
    <property type="entry name" value="Winged helix' DNA-binding domain"/>
    <property type="match status" value="1"/>
</dbReference>
<feature type="region of interest" description="Disordered" evidence="9">
    <location>
        <begin position="357"/>
        <end position="376"/>
    </location>
</feature>
<keyword evidence="11" id="KW-1185">Reference proteome</keyword>
<dbReference type="GeneID" id="110206230"/>
<dbReference type="Pfam" id="PF00250">
    <property type="entry name" value="Forkhead"/>
    <property type="match status" value="1"/>
</dbReference>
<dbReference type="PRINTS" id="PR00053">
    <property type="entry name" value="FORKHEAD"/>
</dbReference>
<dbReference type="GO" id="GO:0000978">
    <property type="term" value="F:RNA polymerase II cis-regulatory region sequence-specific DNA binding"/>
    <property type="evidence" value="ECO:0007669"/>
    <property type="project" value="TreeGrafter"/>
</dbReference>
<feature type="compositionally biased region" description="Low complexity" evidence="9">
    <location>
        <begin position="305"/>
        <end position="317"/>
    </location>
</feature>
<dbReference type="InterPro" id="IPR036388">
    <property type="entry name" value="WH-like_DNA-bd_sf"/>
</dbReference>
<name>A0A6P5K290_PHACI</name>
<keyword evidence="6" id="KW-0804">Transcription</keyword>
<dbReference type="PANTHER" id="PTHR45767:SF5">
    <property type="entry name" value="FORKHEAD BOX PROTEIN O6"/>
    <property type="match status" value="1"/>
</dbReference>
<dbReference type="PROSITE" id="PS50039">
    <property type="entry name" value="FORK_HEAD_3"/>
    <property type="match status" value="1"/>
</dbReference>
<dbReference type="Pfam" id="PF16676">
    <property type="entry name" value="FOXO-TAD"/>
    <property type="match status" value="1"/>
</dbReference>
<dbReference type="InterPro" id="IPR001766">
    <property type="entry name" value="Fork_head_dom"/>
</dbReference>
<dbReference type="RefSeq" id="XP_020839107.1">
    <property type="nucleotide sequence ID" value="XM_020983448.1"/>
</dbReference>
<proteinExistence type="predicted"/>
<feature type="domain" description="Fork-head" evidence="10">
    <location>
        <begin position="107"/>
        <end position="201"/>
    </location>
</feature>
<feature type="compositionally biased region" description="Low complexity" evidence="9">
    <location>
        <begin position="243"/>
        <end position="253"/>
    </location>
</feature>
<dbReference type="OMA" id="VYPAHGH"/>
<evidence type="ECO:0000256" key="4">
    <source>
        <dbReference type="ARBA" id="ARBA00023015"/>
    </source>
</evidence>
<dbReference type="FunFam" id="1.10.10.10:FF:000032">
    <property type="entry name" value="Forkhead box protein O4"/>
    <property type="match status" value="1"/>
</dbReference>
<dbReference type="GO" id="GO:0005634">
    <property type="term" value="C:nucleus"/>
    <property type="evidence" value="ECO:0007669"/>
    <property type="project" value="UniProtKB-SubCell"/>
</dbReference>
<feature type="region of interest" description="Disordered" evidence="9">
    <location>
        <begin position="446"/>
        <end position="467"/>
    </location>
</feature>
<feature type="compositionally biased region" description="Basic residues" evidence="9">
    <location>
        <begin position="211"/>
        <end position="222"/>
    </location>
</feature>
<evidence type="ECO:0000256" key="3">
    <source>
        <dbReference type="ARBA" id="ARBA00022490"/>
    </source>
</evidence>
<evidence type="ECO:0000256" key="8">
    <source>
        <dbReference type="PROSITE-ProRule" id="PRU00089"/>
    </source>
</evidence>
<gene>
    <name evidence="12 13" type="primary">FOXO6</name>
</gene>
<dbReference type="AlphaFoldDB" id="A0A6P5K290"/>
<keyword evidence="4" id="KW-0805">Transcription regulation</keyword>
<dbReference type="InterPro" id="IPR032067">
    <property type="entry name" value="FOXO-TAD"/>
</dbReference>
<keyword evidence="7 8" id="KW-0539">Nucleus</keyword>
<evidence type="ECO:0000313" key="13">
    <source>
        <dbReference type="RefSeq" id="XP_020839107.1"/>
    </source>
</evidence>
<feature type="region of interest" description="Disordered" evidence="9">
    <location>
        <begin position="591"/>
        <end position="623"/>
    </location>
</feature>
<feature type="DNA-binding region" description="Fork-head" evidence="8">
    <location>
        <begin position="107"/>
        <end position="201"/>
    </location>
</feature>
<feature type="region of interest" description="Disordered" evidence="9">
    <location>
        <begin position="1"/>
        <end position="68"/>
    </location>
</feature>
<evidence type="ECO:0000313" key="11">
    <source>
        <dbReference type="Proteomes" id="UP000515140"/>
    </source>
</evidence>
<dbReference type="Pfam" id="PF16675">
    <property type="entry name" value="FOXO_KIX_bdg"/>
    <property type="match status" value="1"/>
</dbReference>
<keyword evidence="3" id="KW-0963">Cytoplasm</keyword>
<evidence type="ECO:0000313" key="12">
    <source>
        <dbReference type="RefSeq" id="XP_020839106.1"/>
    </source>
</evidence>
<dbReference type="InterPro" id="IPR032068">
    <property type="entry name" value="FOXO_KIX-bd"/>
</dbReference>
<evidence type="ECO:0000256" key="5">
    <source>
        <dbReference type="ARBA" id="ARBA00023125"/>
    </source>
</evidence>
<dbReference type="GeneTree" id="ENSGT00940000161401"/>
<dbReference type="InterPro" id="IPR030456">
    <property type="entry name" value="TF_fork_head_CS_2"/>
</dbReference>